<dbReference type="Pfam" id="PF00459">
    <property type="entry name" value="Inositol_P"/>
    <property type="match status" value="1"/>
</dbReference>
<dbReference type="GO" id="GO:0008441">
    <property type="term" value="F:3'(2'),5'-bisphosphate nucleotidase activity"/>
    <property type="evidence" value="ECO:0007669"/>
    <property type="project" value="TreeGrafter"/>
</dbReference>
<feature type="binding site" evidence="6">
    <location>
        <position position="350"/>
    </location>
    <ligand>
        <name>Mg(2+)</name>
        <dbReference type="ChEBI" id="CHEBI:18420"/>
        <label>1</label>
        <note>catalytic</note>
    </ligand>
</feature>
<dbReference type="Gene3D" id="3.40.190.80">
    <property type="match status" value="1"/>
</dbReference>
<protein>
    <recommendedName>
        <fullName evidence="9">PAP-specific phosphatase, mitochondrial</fullName>
    </recommendedName>
</protein>
<dbReference type="SUPFAM" id="SSF56655">
    <property type="entry name" value="Carbohydrate phosphatase"/>
    <property type="match status" value="1"/>
</dbReference>
<dbReference type="GO" id="GO:0046872">
    <property type="term" value="F:metal ion binding"/>
    <property type="evidence" value="ECO:0007669"/>
    <property type="project" value="UniProtKB-KW"/>
</dbReference>
<evidence type="ECO:0000256" key="4">
    <source>
        <dbReference type="ARBA" id="ARBA00022801"/>
    </source>
</evidence>
<evidence type="ECO:0000256" key="1">
    <source>
        <dbReference type="ARBA" id="ARBA00001946"/>
    </source>
</evidence>
<keyword evidence="5 6" id="KW-0460">Magnesium</keyword>
<dbReference type="FunFam" id="3.30.540.10:FF:000022">
    <property type="entry name" value="Putative PAP-specific phosphatase, mitochondrial"/>
    <property type="match status" value="1"/>
</dbReference>
<dbReference type="PROSITE" id="PS00629">
    <property type="entry name" value="IMP_1"/>
    <property type="match status" value="1"/>
</dbReference>
<dbReference type="Gene3D" id="3.30.540.10">
    <property type="entry name" value="Fructose-1,6-Bisphosphatase, subunit A, domain 1"/>
    <property type="match status" value="1"/>
</dbReference>
<dbReference type="PANTHER" id="PTHR43200:SF4">
    <property type="entry name" value="PAP-SPECIFIC PHOSPHATASE, MITOCHONDRIAL-RELATED"/>
    <property type="match status" value="1"/>
</dbReference>
<dbReference type="CDD" id="cd01517">
    <property type="entry name" value="PAP_phosphatase"/>
    <property type="match status" value="1"/>
</dbReference>
<keyword evidence="4" id="KW-0378">Hydrolase</keyword>
<feature type="binding site" evidence="6">
    <location>
        <position position="181"/>
    </location>
    <ligand>
        <name>Mg(2+)</name>
        <dbReference type="ChEBI" id="CHEBI:18420"/>
        <label>1</label>
        <note>catalytic</note>
    </ligand>
</feature>
<evidence type="ECO:0000256" key="3">
    <source>
        <dbReference type="ARBA" id="ARBA00022723"/>
    </source>
</evidence>
<evidence type="ECO:0000313" key="7">
    <source>
        <dbReference type="EMBL" id="KAK7246601.1"/>
    </source>
</evidence>
<evidence type="ECO:0000313" key="8">
    <source>
        <dbReference type="Proteomes" id="UP001372338"/>
    </source>
</evidence>
<dbReference type="EMBL" id="JAYWIO010000008">
    <property type="protein sequence ID" value="KAK7246601.1"/>
    <property type="molecule type" value="Genomic_DNA"/>
</dbReference>
<feature type="binding site" evidence="6">
    <location>
        <position position="178"/>
    </location>
    <ligand>
        <name>Mg(2+)</name>
        <dbReference type="ChEBI" id="CHEBI:18420"/>
        <label>1</label>
        <note>catalytic</note>
    </ligand>
</feature>
<dbReference type="InterPro" id="IPR000760">
    <property type="entry name" value="Inositol_monophosphatase-like"/>
</dbReference>
<dbReference type="InterPro" id="IPR020583">
    <property type="entry name" value="Inositol_monoP_metal-BS"/>
</dbReference>
<name>A0AAN9HRN6_CROPI</name>
<reference evidence="7 8" key="1">
    <citation type="submission" date="2024-01" db="EMBL/GenBank/DDBJ databases">
        <title>The genomes of 5 underutilized Papilionoideae crops provide insights into root nodulation and disease resistanc.</title>
        <authorList>
            <person name="Yuan L."/>
        </authorList>
    </citation>
    <scope>NUCLEOTIDE SEQUENCE [LARGE SCALE GENOMIC DNA]</scope>
    <source>
        <strain evidence="7">ZHUSHIDOU_FW_LH</strain>
        <tissue evidence="7">Leaf</tissue>
    </source>
</reference>
<proteinExistence type="inferred from homology"/>
<accession>A0AAN9HRN6</accession>
<comment type="cofactor">
    <cofactor evidence="1 6">
        <name>Mg(2+)</name>
        <dbReference type="ChEBI" id="CHEBI:18420"/>
    </cofactor>
</comment>
<feature type="binding site" evidence="6">
    <location>
        <position position="180"/>
    </location>
    <ligand>
        <name>Mg(2+)</name>
        <dbReference type="ChEBI" id="CHEBI:18420"/>
        <label>1</label>
        <note>catalytic</note>
    </ligand>
</feature>
<dbReference type="PANTHER" id="PTHR43200">
    <property type="entry name" value="PHOSPHATASE"/>
    <property type="match status" value="1"/>
</dbReference>
<keyword evidence="8" id="KW-1185">Reference proteome</keyword>
<sequence>MVFFIHISLPAPPSFISAVHRRSFAARSCTALRFNLRANLLPFPEQNAKYHKHLNAAVDVVYKACHLCLDVKSSLFSTDGKVLEKFDNTPVTVADFGVQALLSLELNKLFPDIPLVAEEDSAFLRSRNLAGTVLDAVTAKASSTCKPLTQDDVLEAIDRGGKDAFVFGSKPATYWVLDPIDGTRGFLKGSKALYVVGLALVVEGEIVIGVMGCPNWQEDLSEKSPAKMKEHTDALSGRGTIMIAHIGCGTWTKRLNSSPELPNVWTRCFVDGSDLVHKARFCIPESQTWESLPLSSLFNAASDADNVGDNQILLLATCCGSLCKYLMVASGRASVFIQRSKEKTIIKAWDHAVGMICVHEAGGKVTDWEGSEIDLAADQVGRRIIFPSGGVLVTNGSLHHKVLKIITQTLTV</sequence>
<comment type="similarity">
    <text evidence="2">Belongs to the inositol monophosphatase superfamily.</text>
</comment>
<dbReference type="InterPro" id="IPR051090">
    <property type="entry name" value="Inositol_monoP_superfamily"/>
</dbReference>
<dbReference type="GO" id="GO:0000103">
    <property type="term" value="P:sulfate assimilation"/>
    <property type="evidence" value="ECO:0007669"/>
    <property type="project" value="TreeGrafter"/>
</dbReference>
<evidence type="ECO:0000256" key="6">
    <source>
        <dbReference type="PIRSR" id="PIRSR600760-2"/>
    </source>
</evidence>
<organism evidence="7 8">
    <name type="scientific">Crotalaria pallida</name>
    <name type="common">Smooth rattlebox</name>
    <name type="synonym">Crotalaria striata</name>
    <dbReference type="NCBI Taxonomy" id="3830"/>
    <lineage>
        <taxon>Eukaryota</taxon>
        <taxon>Viridiplantae</taxon>
        <taxon>Streptophyta</taxon>
        <taxon>Embryophyta</taxon>
        <taxon>Tracheophyta</taxon>
        <taxon>Spermatophyta</taxon>
        <taxon>Magnoliopsida</taxon>
        <taxon>eudicotyledons</taxon>
        <taxon>Gunneridae</taxon>
        <taxon>Pentapetalae</taxon>
        <taxon>rosids</taxon>
        <taxon>fabids</taxon>
        <taxon>Fabales</taxon>
        <taxon>Fabaceae</taxon>
        <taxon>Papilionoideae</taxon>
        <taxon>50 kb inversion clade</taxon>
        <taxon>genistoids sensu lato</taxon>
        <taxon>core genistoids</taxon>
        <taxon>Crotalarieae</taxon>
        <taxon>Crotalaria</taxon>
    </lineage>
</organism>
<gene>
    <name evidence="7" type="ORF">RIF29_41470</name>
</gene>
<comment type="caution">
    <text evidence="7">The sequence shown here is derived from an EMBL/GenBank/DDBJ whole genome shotgun (WGS) entry which is preliminary data.</text>
</comment>
<evidence type="ECO:0008006" key="9">
    <source>
        <dbReference type="Google" id="ProtNLM"/>
    </source>
</evidence>
<evidence type="ECO:0000256" key="5">
    <source>
        <dbReference type="ARBA" id="ARBA00022842"/>
    </source>
</evidence>
<keyword evidence="3 6" id="KW-0479">Metal-binding</keyword>
<feature type="binding site" evidence="6">
    <location>
        <position position="118"/>
    </location>
    <ligand>
        <name>Mg(2+)</name>
        <dbReference type="ChEBI" id="CHEBI:18420"/>
        <label>1</label>
        <note>catalytic</note>
    </ligand>
</feature>
<dbReference type="AlphaFoldDB" id="A0AAN9HRN6"/>
<dbReference type="Proteomes" id="UP001372338">
    <property type="component" value="Unassembled WGS sequence"/>
</dbReference>
<evidence type="ECO:0000256" key="2">
    <source>
        <dbReference type="ARBA" id="ARBA00009759"/>
    </source>
</evidence>